<evidence type="ECO:0000313" key="9">
    <source>
        <dbReference type="EMBL" id="KEY68427.1"/>
    </source>
</evidence>
<keyword evidence="2 7" id="KW-0812">Transmembrane</keyword>
<sequence>MSLVENVDLSTTPATPPPPGVVPDFDNPESLSYLPRSLMYAFVPLMVLFLGLRLWCRWKTKQKLGWDDCKPASTHFALEWLDSFARQDSGITSVASTIAYCGVVYASFDMLYGVHLYEIPVSDLDPFWFEMLIVICILSGISLLLVKLALLVLYLRVFRPIYSVRLTIYSCIGILSAFYFATCVAYLVQCVPETSQNVAVALNTGTCIPSAVDITVVRNFFGAVSDFVILIIPINQVFKLGLVRKKKFAVVGTFMTGLIACGCSLATCLVRIGHTSRDGYGDYTWANTVPVTFTSPGHIDLPQPIDARRIQALQN</sequence>
<dbReference type="Proteomes" id="UP000028045">
    <property type="component" value="Unassembled WGS sequence"/>
</dbReference>
<dbReference type="Pfam" id="PF20684">
    <property type="entry name" value="Fung_rhodopsin"/>
    <property type="match status" value="1"/>
</dbReference>
<comment type="similarity">
    <text evidence="5">Belongs to the SAT4 family.</text>
</comment>
<feature type="transmembrane region" description="Helical" evidence="7">
    <location>
        <begin position="250"/>
        <end position="272"/>
    </location>
</feature>
<evidence type="ECO:0000256" key="1">
    <source>
        <dbReference type="ARBA" id="ARBA00004141"/>
    </source>
</evidence>
<evidence type="ECO:0000256" key="5">
    <source>
        <dbReference type="ARBA" id="ARBA00038359"/>
    </source>
</evidence>
<feature type="transmembrane region" description="Helical" evidence="7">
    <location>
        <begin position="38"/>
        <end position="56"/>
    </location>
</feature>
<evidence type="ECO:0000256" key="6">
    <source>
        <dbReference type="SAM" id="MobiDB-lite"/>
    </source>
</evidence>
<organism evidence="9 10">
    <name type="scientific">Stachybotrys chartarum (strain CBS 109288 / IBT 7711)</name>
    <name type="common">Toxic black mold</name>
    <name type="synonym">Stilbospora chartarum</name>
    <dbReference type="NCBI Taxonomy" id="1280523"/>
    <lineage>
        <taxon>Eukaryota</taxon>
        <taxon>Fungi</taxon>
        <taxon>Dikarya</taxon>
        <taxon>Ascomycota</taxon>
        <taxon>Pezizomycotina</taxon>
        <taxon>Sordariomycetes</taxon>
        <taxon>Hypocreomycetidae</taxon>
        <taxon>Hypocreales</taxon>
        <taxon>Stachybotryaceae</taxon>
        <taxon>Stachybotrys</taxon>
    </lineage>
</organism>
<evidence type="ECO:0000256" key="7">
    <source>
        <dbReference type="SAM" id="Phobius"/>
    </source>
</evidence>
<feature type="region of interest" description="Disordered" evidence="6">
    <location>
        <begin position="1"/>
        <end position="22"/>
    </location>
</feature>
<dbReference type="PANTHER" id="PTHR33048">
    <property type="entry name" value="PTH11-LIKE INTEGRAL MEMBRANE PROTEIN (AFU_ORTHOLOGUE AFUA_5G11245)"/>
    <property type="match status" value="1"/>
</dbReference>
<dbReference type="InterPro" id="IPR049326">
    <property type="entry name" value="Rhodopsin_dom_fungi"/>
</dbReference>
<feature type="transmembrane region" description="Helical" evidence="7">
    <location>
        <begin position="166"/>
        <end position="188"/>
    </location>
</feature>
<keyword evidence="3 7" id="KW-1133">Transmembrane helix</keyword>
<evidence type="ECO:0000259" key="8">
    <source>
        <dbReference type="Pfam" id="PF20684"/>
    </source>
</evidence>
<keyword evidence="10" id="KW-1185">Reference proteome</keyword>
<feature type="domain" description="Rhodopsin" evidence="8">
    <location>
        <begin position="52"/>
        <end position="294"/>
    </location>
</feature>
<accession>A0A084ASZ8</accession>
<reference evidence="9 10" key="1">
    <citation type="journal article" date="2014" name="BMC Genomics">
        <title>Comparative genome sequencing reveals chemotype-specific gene clusters in the toxigenic black mold Stachybotrys.</title>
        <authorList>
            <person name="Semeiks J."/>
            <person name="Borek D."/>
            <person name="Otwinowski Z."/>
            <person name="Grishin N.V."/>
        </authorList>
    </citation>
    <scope>NUCLEOTIDE SEQUENCE [LARGE SCALE GENOMIC DNA]</scope>
    <source>
        <strain evidence="10">CBS 109288 / IBT 7711</strain>
    </source>
</reference>
<dbReference type="EMBL" id="KL648579">
    <property type="protein sequence ID" value="KEY68427.1"/>
    <property type="molecule type" value="Genomic_DNA"/>
</dbReference>
<comment type="subcellular location">
    <subcellularLocation>
        <location evidence="1">Membrane</location>
        <topology evidence="1">Multi-pass membrane protein</topology>
    </subcellularLocation>
</comment>
<proteinExistence type="inferred from homology"/>
<feature type="transmembrane region" description="Helical" evidence="7">
    <location>
        <begin position="90"/>
        <end position="108"/>
    </location>
</feature>
<protein>
    <recommendedName>
        <fullName evidence="8">Rhodopsin domain-containing protein</fullName>
    </recommendedName>
</protein>
<gene>
    <name evidence="9" type="ORF">S7711_01202</name>
</gene>
<dbReference type="InterPro" id="IPR052337">
    <property type="entry name" value="SAT4-like"/>
</dbReference>
<evidence type="ECO:0000256" key="4">
    <source>
        <dbReference type="ARBA" id="ARBA00023136"/>
    </source>
</evidence>
<keyword evidence="4 7" id="KW-0472">Membrane</keyword>
<dbReference type="HOGENOM" id="CLU_1094080_0_0_1"/>
<evidence type="ECO:0000256" key="3">
    <source>
        <dbReference type="ARBA" id="ARBA00022989"/>
    </source>
</evidence>
<evidence type="ECO:0000313" key="10">
    <source>
        <dbReference type="Proteomes" id="UP000028045"/>
    </source>
</evidence>
<name>A0A084ASZ8_STACB</name>
<dbReference type="AlphaFoldDB" id="A0A084ASZ8"/>
<dbReference type="GO" id="GO:0016020">
    <property type="term" value="C:membrane"/>
    <property type="evidence" value="ECO:0007669"/>
    <property type="project" value="UniProtKB-SubCell"/>
</dbReference>
<dbReference type="PANTHER" id="PTHR33048:SF158">
    <property type="entry name" value="MEMBRANE PROTEIN PTH11-LIKE, PUTATIVE-RELATED"/>
    <property type="match status" value="1"/>
</dbReference>
<evidence type="ECO:0000256" key="2">
    <source>
        <dbReference type="ARBA" id="ARBA00022692"/>
    </source>
</evidence>
<feature type="transmembrane region" description="Helical" evidence="7">
    <location>
        <begin position="128"/>
        <end position="154"/>
    </location>
</feature>